<dbReference type="InterPro" id="IPR016181">
    <property type="entry name" value="Acyl_CoA_acyltransferase"/>
</dbReference>
<evidence type="ECO:0000256" key="7">
    <source>
        <dbReference type="ARBA" id="ARBA00051538"/>
    </source>
</evidence>
<evidence type="ECO:0000313" key="17">
    <source>
        <dbReference type="EMBL" id="ODC03739.1"/>
    </source>
</evidence>
<dbReference type="RefSeq" id="WP_068998212.1">
    <property type="nucleotide sequence ID" value="NZ_MDTQ01000001.1"/>
</dbReference>
<dbReference type="STRING" id="197479.BFW38_09495"/>
<dbReference type="EMBL" id="MDTQ01000001">
    <property type="protein sequence ID" value="ODC03739.1"/>
    <property type="molecule type" value="Genomic_DNA"/>
</dbReference>
<organism evidence="17 18">
    <name type="scientific">Terasakiispira papahanaumokuakeensis</name>
    <dbReference type="NCBI Taxonomy" id="197479"/>
    <lineage>
        <taxon>Bacteria</taxon>
        <taxon>Pseudomonadati</taxon>
        <taxon>Pseudomonadota</taxon>
        <taxon>Gammaproteobacteria</taxon>
        <taxon>Oceanospirillales</taxon>
        <taxon>Terasakiispira</taxon>
    </lineage>
</organism>
<evidence type="ECO:0000256" key="1">
    <source>
        <dbReference type="ARBA" id="ARBA00004496"/>
    </source>
</evidence>
<reference evidence="17 18" key="1">
    <citation type="submission" date="2016-08" db="EMBL/GenBank/DDBJ databases">
        <authorList>
            <person name="Seilhamer J.J."/>
        </authorList>
    </citation>
    <scope>NUCLEOTIDE SEQUENCE [LARGE SCALE GENOMIC DNA]</scope>
    <source>
        <strain evidence="17 18">PH27A</strain>
    </source>
</reference>
<comment type="catalytic activity">
    <reaction evidence="6 15">
        <text>N-terminal L-arginyl-[protein] + L-leucyl-tRNA(Leu) = N-terminal L-leucyl-L-arginyl-[protein] + tRNA(Leu) + H(+)</text>
        <dbReference type="Rhea" id="RHEA:50416"/>
        <dbReference type="Rhea" id="RHEA-COMP:9613"/>
        <dbReference type="Rhea" id="RHEA-COMP:9622"/>
        <dbReference type="Rhea" id="RHEA-COMP:12672"/>
        <dbReference type="Rhea" id="RHEA-COMP:12673"/>
        <dbReference type="ChEBI" id="CHEBI:15378"/>
        <dbReference type="ChEBI" id="CHEBI:64719"/>
        <dbReference type="ChEBI" id="CHEBI:78442"/>
        <dbReference type="ChEBI" id="CHEBI:78494"/>
        <dbReference type="ChEBI" id="CHEBI:133044"/>
        <dbReference type="EC" id="2.3.2.6"/>
    </reaction>
</comment>
<keyword evidence="4 15" id="KW-0012">Acyltransferase</keyword>
<keyword evidence="2 15" id="KW-0963">Cytoplasm</keyword>
<dbReference type="OrthoDB" id="9790282at2"/>
<evidence type="ECO:0000256" key="6">
    <source>
        <dbReference type="ARBA" id="ARBA00050652"/>
    </source>
</evidence>
<comment type="similarity">
    <text evidence="9 15">Belongs to the L/F-transferase family.</text>
</comment>
<dbReference type="GO" id="GO:0005737">
    <property type="term" value="C:cytoplasm"/>
    <property type="evidence" value="ECO:0007669"/>
    <property type="project" value="UniProtKB-SubCell"/>
</dbReference>
<dbReference type="Gene3D" id="3.30.70.3550">
    <property type="entry name" value="Leucyl/phenylalanyl-tRNA-protein transferase, N-terminal domain"/>
    <property type="match status" value="1"/>
</dbReference>
<dbReference type="SUPFAM" id="SSF55729">
    <property type="entry name" value="Acyl-CoA N-acyltransferases (Nat)"/>
    <property type="match status" value="1"/>
</dbReference>
<evidence type="ECO:0000256" key="10">
    <source>
        <dbReference type="ARBA" id="ARBA00066767"/>
    </source>
</evidence>
<dbReference type="FunFam" id="3.40.630.70:FF:000001">
    <property type="entry name" value="Leucyl/phenylalanyl-tRNA--protein transferase"/>
    <property type="match status" value="1"/>
</dbReference>
<gene>
    <name evidence="15" type="primary">aat</name>
    <name evidence="17" type="ORF">BFW38_09495</name>
</gene>
<dbReference type="Pfam" id="PF03588">
    <property type="entry name" value="Leu_Phe_trans"/>
    <property type="match status" value="1"/>
</dbReference>
<dbReference type="Gene3D" id="3.40.630.70">
    <property type="entry name" value="Leucyl/phenylalanyl-tRNA-protein transferase, C-terminal domain"/>
    <property type="match status" value="1"/>
</dbReference>
<keyword evidence="18" id="KW-1185">Reference proteome</keyword>
<comment type="subcellular location">
    <subcellularLocation>
        <location evidence="1 15">Cytoplasm</location>
    </subcellularLocation>
</comment>
<comment type="catalytic activity">
    <reaction evidence="5 15">
        <text>L-phenylalanyl-tRNA(Phe) + an N-terminal L-alpha-aminoacyl-[protein] = an N-terminal L-phenylalanyl-L-alpha-aminoacyl-[protein] + tRNA(Phe)</text>
        <dbReference type="Rhea" id="RHEA:43632"/>
        <dbReference type="Rhea" id="RHEA-COMP:9668"/>
        <dbReference type="Rhea" id="RHEA-COMP:9699"/>
        <dbReference type="Rhea" id="RHEA-COMP:10636"/>
        <dbReference type="Rhea" id="RHEA-COMP:10637"/>
        <dbReference type="ChEBI" id="CHEBI:78442"/>
        <dbReference type="ChEBI" id="CHEBI:78531"/>
        <dbReference type="ChEBI" id="CHEBI:78597"/>
        <dbReference type="ChEBI" id="CHEBI:83561"/>
        <dbReference type="EC" id="2.3.2.6"/>
    </reaction>
</comment>
<evidence type="ECO:0000256" key="14">
    <source>
        <dbReference type="ARBA" id="ARBA00083640"/>
    </source>
</evidence>
<dbReference type="PANTHER" id="PTHR30098">
    <property type="entry name" value="LEUCYL/PHENYLALANYL-TRNA--PROTEIN TRANSFERASE"/>
    <property type="match status" value="1"/>
</dbReference>
<comment type="caution">
    <text evidence="17">The sequence shown here is derived from an EMBL/GenBank/DDBJ whole genome shotgun (WGS) entry which is preliminary data.</text>
</comment>
<feature type="region of interest" description="Disordered" evidence="16">
    <location>
        <begin position="224"/>
        <end position="244"/>
    </location>
</feature>
<evidence type="ECO:0000256" key="16">
    <source>
        <dbReference type="SAM" id="MobiDB-lite"/>
    </source>
</evidence>
<evidence type="ECO:0000256" key="3">
    <source>
        <dbReference type="ARBA" id="ARBA00022679"/>
    </source>
</evidence>
<dbReference type="InterPro" id="IPR042203">
    <property type="entry name" value="Leu/Phe-tRNA_Trfase_C"/>
</dbReference>
<protein>
    <recommendedName>
        <fullName evidence="11 15">Leucyl/phenylalanyl-tRNA--protein transferase</fullName>
        <ecNumber evidence="10 15">2.3.2.6</ecNumber>
    </recommendedName>
    <alternativeName>
        <fullName evidence="12 15">L/F-transferase</fullName>
    </alternativeName>
    <alternativeName>
        <fullName evidence="13 15">Leucyltransferase</fullName>
    </alternativeName>
    <alternativeName>
        <fullName evidence="14 15">Phenyalanyltransferase</fullName>
    </alternativeName>
</protein>
<comment type="catalytic activity">
    <reaction evidence="7 15">
        <text>N-terminal L-lysyl-[protein] + L-leucyl-tRNA(Leu) = N-terminal L-leucyl-L-lysyl-[protein] + tRNA(Leu) + H(+)</text>
        <dbReference type="Rhea" id="RHEA:12340"/>
        <dbReference type="Rhea" id="RHEA-COMP:9613"/>
        <dbReference type="Rhea" id="RHEA-COMP:9622"/>
        <dbReference type="Rhea" id="RHEA-COMP:12670"/>
        <dbReference type="Rhea" id="RHEA-COMP:12671"/>
        <dbReference type="ChEBI" id="CHEBI:15378"/>
        <dbReference type="ChEBI" id="CHEBI:65249"/>
        <dbReference type="ChEBI" id="CHEBI:78442"/>
        <dbReference type="ChEBI" id="CHEBI:78494"/>
        <dbReference type="ChEBI" id="CHEBI:133043"/>
        <dbReference type="EC" id="2.3.2.6"/>
    </reaction>
</comment>
<evidence type="ECO:0000256" key="4">
    <source>
        <dbReference type="ARBA" id="ARBA00023315"/>
    </source>
</evidence>
<dbReference type="PANTHER" id="PTHR30098:SF2">
    <property type="entry name" value="LEUCYL_PHENYLALANYL-TRNA--PROTEIN TRANSFERASE"/>
    <property type="match status" value="1"/>
</dbReference>
<evidence type="ECO:0000256" key="8">
    <source>
        <dbReference type="ARBA" id="ARBA00054043"/>
    </source>
</evidence>
<evidence type="ECO:0000256" key="2">
    <source>
        <dbReference type="ARBA" id="ARBA00022490"/>
    </source>
</evidence>
<dbReference type="HAMAP" id="MF_00688">
    <property type="entry name" value="Leu_Phe_trans"/>
    <property type="match status" value="1"/>
</dbReference>
<accession>A0A1E2V9P3</accession>
<evidence type="ECO:0000256" key="13">
    <source>
        <dbReference type="ARBA" id="ARBA00077165"/>
    </source>
</evidence>
<dbReference type="EC" id="2.3.2.6" evidence="10 15"/>
<dbReference type="NCBIfam" id="TIGR00667">
    <property type="entry name" value="aat"/>
    <property type="match status" value="1"/>
</dbReference>
<sequence>MRSIWQLDDPLWFPPADEALDEPNGLLAVGGDLSAPRLIKAYRQGIFPWFSEEDPILWWSPAPRMVLIPRQIRIHRSLRKVLRGRSFHVTFDQAFEAVIHQCGALRQHREGTWITSQMKTAYSELHQQGYAHSVECWRDGELVGGLYGIALGRVFFGESMFSKATDASKVALASLCYHLDQCGYQLIDCQVHSEHLERLGAQEIDRALFLDYLSQEANEDTQNAWTTPSAFAGVPDQFPSSSRH</sequence>
<evidence type="ECO:0000256" key="9">
    <source>
        <dbReference type="ARBA" id="ARBA00061535"/>
    </source>
</evidence>
<dbReference type="GO" id="GO:0030163">
    <property type="term" value="P:protein catabolic process"/>
    <property type="evidence" value="ECO:0007669"/>
    <property type="project" value="UniProtKB-UniRule"/>
</dbReference>
<name>A0A1E2V9P3_9GAMM</name>
<evidence type="ECO:0000256" key="15">
    <source>
        <dbReference type="HAMAP-Rule" id="MF_00688"/>
    </source>
</evidence>
<evidence type="ECO:0000256" key="11">
    <source>
        <dbReference type="ARBA" id="ARBA00074372"/>
    </source>
</evidence>
<evidence type="ECO:0000256" key="5">
    <source>
        <dbReference type="ARBA" id="ARBA00050607"/>
    </source>
</evidence>
<dbReference type="FunFam" id="3.30.70.3550:FF:000001">
    <property type="entry name" value="Leucyl/phenylalanyl-tRNA--protein transferase"/>
    <property type="match status" value="1"/>
</dbReference>
<dbReference type="InterPro" id="IPR042221">
    <property type="entry name" value="Leu/Phe-tRNA_Trfase_N"/>
</dbReference>
<proteinExistence type="inferred from homology"/>
<dbReference type="InterPro" id="IPR004616">
    <property type="entry name" value="Leu/Phe-tRNA_Trfase"/>
</dbReference>
<keyword evidence="3 15" id="KW-0808">Transferase</keyword>
<comment type="function">
    <text evidence="8 15">Functions in the N-end rule pathway of protein degradation where it conjugates Leu, Phe and, less efficiently, Met from aminoacyl-tRNAs to the N-termini of proteins containing an N-terminal arginine or lysine.</text>
</comment>
<evidence type="ECO:0000256" key="12">
    <source>
        <dbReference type="ARBA" id="ARBA00077136"/>
    </source>
</evidence>
<evidence type="ECO:0000313" key="18">
    <source>
        <dbReference type="Proteomes" id="UP000094291"/>
    </source>
</evidence>
<dbReference type="GO" id="GO:0008914">
    <property type="term" value="F:leucyl-tRNA--protein transferase activity"/>
    <property type="evidence" value="ECO:0007669"/>
    <property type="project" value="UniProtKB-UniRule"/>
</dbReference>
<dbReference type="Proteomes" id="UP000094291">
    <property type="component" value="Unassembled WGS sequence"/>
</dbReference>
<dbReference type="AlphaFoldDB" id="A0A1E2V9P3"/>